<feature type="transmembrane region" description="Helical" evidence="1">
    <location>
        <begin position="24"/>
        <end position="46"/>
    </location>
</feature>
<reference evidence="2" key="4">
    <citation type="submission" date="2019-03" db="UniProtKB">
        <authorList>
            <consortium name="EnsemblPlants"/>
        </authorList>
    </citation>
    <scope>IDENTIFICATION</scope>
</reference>
<protein>
    <recommendedName>
        <fullName evidence="4">Formyl transferase N-terminal domain-containing protein</fullName>
    </recommendedName>
</protein>
<keyword evidence="1" id="KW-0812">Transmembrane</keyword>
<evidence type="ECO:0008006" key="4">
    <source>
        <dbReference type="Google" id="ProtNLM"/>
    </source>
</evidence>
<evidence type="ECO:0000313" key="3">
    <source>
        <dbReference type="Proteomes" id="UP000015105"/>
    </source>
</evidence>
<sequence>GRLPVDIHCVIRCMNHTYIILSSGFVTFCLSEYAVPGVYMLFVFLYSNHDRPVDNHVMRFLKRHEIPYHYLPTTSGNKREQEILELIEGTDFVVLARYMQ</sequence>
<name>A0A453JAG4_AEGTS</name>
<dbReference type="SUPFAM" id="SSF53328">
    <property type="entry name" value="Formyltransferase"/>
    <property type="match status" value="1"/>
</dbReference>
<accession>A0A453JAG4</accession>
<keyword evidence="1" id="KW-1133">Transmembrane helix</keyword>
<dbReference type="PANTHER" id="PTHR42706">
    <property type="entry name" value="FORMYLTETRAHYDROFOLATE DEFORMYLASE"/>
    <property type="match status" value="1"/>
</dbReference>
<evidence type="ECO:0000256" key="1">
    <source>
        <dbReference type="SAM" id="Phobius"/>
    </source>
</evidence>
<reference evidence="3" key="1">
    <citation type="journal article" date="2014" name="Science">
        <title>Ancient hybridizations among the ancestral genomes of bread wheat.</title>
        <authorList>
            <consortium name="International Wheat Genome Sequencing Consortium,"/>
            <person name="Marcussen T."/>
            <person name="Sandve S.R."/>
            <person name="Heier L."/>
            <person name="Spannagl M."/>
            <person name="Pfeifer M."/>
            <person name="Jakobsen K.S."/>
            <person name="Wulff B.B."/>
            <person name="Steuernagel B."/>
            <person name="Mayer K.F."/>
            <person name="Olsen O.A."/>
        </authorList>
    </citation>
    <scope>NUCLEOTIDE SEQUENCE [LARGE SCALE GENOMIC DNA]</scope>
    <source>
        <strain evidence="3">cv. AL8/78</strain>
    </source>
</reference>
<dbReference type="EnsemblPlants" id="AET4Gv20848300.14">
    <property type="protein sequence ID" value="AET4Gv20848300.14"/>
    <property type="gene ID" value="AET4Gv20848300"/>
</dbReference>
<dbReference type="InterPro" id="IPR004810">
    <property type="entry name" value="PurU"/>
</dbReference>
<dbReference type="Proteomes" id="UP000015105">
    <property type="component" value="Chromosome 4D"/>
</dbReference>
<reference evidence="2" key="3">
    <citation type="journal article" date="2017" name="Nature">
        <title>Genome sequence of the progenitor of the wheat D genome Aegilops tauschii.</title>
        <authorList>
            <person name="Luo M.C."/>
            <person name="Gu Y.Q."/>
            <person name="Puiu D."/>
            <person name="Wang H."/>
            <person name="Twardziok S.O."/>
            <person name="Deal K.R."/>
            <person name="Huo N."/>
            <person name="Zhu T."/>
            <person name="Wang L."/>
            <person name="Wang Y."/>
            <person name="McGuire P.E."/>
            <person name="Liu S."/>
            <person name="Long H."/>
            <person name="Ramasamy R.K."/>
            <person name="Rodriguez J.C."/>
            <person name="Van S.L."/>
            <person name="Yuan L."/>
            <person name="Wang Z."/>
            <person name="Xia Z."/>
            <person name="Xiao L."/>
            <person name="Anderson O.D."/>
            <person name="Ouyang S."/>
            <person name="Liang Y."/>
            <person name="Zimin A.V."/>
            <person name="Pertea G."/>
            <person name="Qi P."/>
            <person name="Bennetzen J.L."/>
            <person name="Dai X."/>
            <person name="Dawson M.W."/>
            <person name="Muller H.G."/>
            <person name="Kugler K."/>
            <person name="Rivarola-Duarte L."/>
            <person name="Spannagl M."/>
            <person name="Mayer K.F.X."/>
            <person name="Lu F.H."/>
            <person name="Bevan M.W."/>
            <person name="Leroy P."/>
            <person name="Li P."/>
            <person name="You F.M."/>
            <person name="Sun Q."/>
            <person name="Liu Z."/>
            <person name="Lyons E."/>
            <person name="Wicker T."/>
            <person name="Salzberg S.L."/>
            <person name="Devos K.M."/>
            <person name="Dvorak J."/>
        </authorList>
    </citation>
    <scope>NUCLEOTIDE SEQUENCE [LARGE SCALE GENOMIC DNA]</scope>
    <source>
        <strain evidence="2">cv. AL8/78</strain>
    </source>
</reference>
<dbReference type="GO" id="GO:0006189">
    <property type="term" value="P:'de novo' IMP biosynthetic process"/>
    <property type="evidence" value="ECO:0007669"/>
    <property type="project" value="InterPro"/>
</dbReference>
<keyword evidence="1" id="KW-0472">Membrane</keyword>
<evidence type="ECO:0000313" key="2">
    <source>
        <dbReference type="EnsemblPlants" id="AET4Gv20848300.14"/>
    </source>
</evidence>
<dbReference type="GO" id="GO:0008864">
    <property type="term" value="F:formyltetrahydrofolate deformylase activity"/>
    <property type="evidence" value="ECO:0007669"/>
    <property type="project" value="InterPro"/>
</dbReference>
<keyword evidence="3" id="KW-1185">Reference proteome</keyword>
<dbReference type="Gene3D" id="3.40.50.170">
    <property type="entry name" value="Formyl transferase, N-terminal domain"/>
    <property type="match status" value="1"/>
</dbReference>
<dbReference type="AlphaFoldDB" id="A0A453JAG4"/>
<dbReference type="Gramene" id="AET4Gv20848300.14">
    <property type="protein sequence ID" value="AET4Gv20848300.14"/>
    <property type="gene ID" value="AET4Gv20848300"/>
</dbReference>
<organism evidence="2 3">
    <name type="scientific">Aegilops tauschii subsp. strangulata</name>
    <name type="common">Goatgrass</name>
    <dbReference type="NCBI Taxonomy" id="200361"/>
    <lineage>
        <taxon>Eukaryota</taxon>
        <taxon>Viridiplantae</taxon>
        <taxon>Streptophyta</taxon>
        <taxon>Embryophyta</taxon>
        <taxon>Tracheophyta</taxon>
        <taxon>Spermatophyta</taxon>
        <taxon>Magnoliopsida</taxon>
        <taxon>Liliopsida</taxon>
        <taxon>Poales</taxon>
        <taxon>Poaceae</taxon>
        <taxon>BOP clade</taxon>
        <taxon>Pooideae</taxon>
        <taxon>Triticodae</taxon>
        <taxon>Triticeae</taxon>
        <taxon>Triticinae</taxon>
        <taxon>Aegilops</taxon>
    </lineage>
</organism>
<dbReference type="PANTHER" id="PTHR42706:SF1">
    <property type="entry name" value="FORMYLTETRAHYDROFOLATE DEFORMYLASE 2, MITOCHONDRIAL"/>
    <property type="match status" value="1"/>
</dbReference>
<reference evidence="2" key="5">
    <citation type="journal article" date="2021" name="G3 (Bethesda)">
        <title>Aegilops tauschii genome assembly Aet v5.0 features greater sequence contiguity and improved annotation.</title>
        <authorList>
            <person name="Wang L."/>
            <person name="Zhu T."/>
            <person name="Rodriguez J.C."/>
            <person name="Deal K.R."/>
            <person name="Dubcovsky J."/>
            <person name="McGuire P.E."/>
            <person name="Lux T."/>
            <person name="Spannagl M."/>
            <person name="Mayer K.F.X."/>
            <person name="Baldrich P."/>
            <person name="Meyers B.C."/>
            <person name="Huo N."/>
            <person name="Gu Y.Q."/>
            <person name="Zhou H."/>
            <person name="Devos K.M."/>
            <person name="Bennetzen J.L."/>
            <person name="Unver T."/>
            <person name="Budak H."/>
            <person name="Gulick P.J."/>
            <person name="Galiba G."/>
            <person name="Kalapos B."/>
            <person name="Nelson D.R."/>
            <person name="Li P."/>
            <person name="You F.M."/>
            <person name="Luo M.C."/>
            <person name="Dvorak J."/>
        </authorList>
    </citation>
    <scope>NUCLEOTIDE SEQUENCE [LARGE SCALE GENOMIC DNA]</scope>
    <source>
        <strain evidence="2">cv. AL8/78</strain>
    </source>
</reference>
<proteinExistence type="predicted"/>
<dbReference type="InterPro" id="IPR036477">
    <property type="entry name" value="Formyl_transf_N_sf"/>
</dbReference>
<reference evidence="3" key="2">
    <citation type="journal article" date="2017" name="Nat. Plants">
        <title>The Aegilops tauschii genome reveals multiple impacts of transposons.</title>
        <authorList>
            <person name="Zhao G."/>
            <person name="Zou C."/>
            <person name="Li K."/>
            <person name="Wang K."/>
            <person name="Li T."/>
            <person name="Gao L."/>
            <person name="Zhang X."/>
            <person name="Wang H."/>
            <person name="Yang Z."/>
            <person name="Liu X."/>
            <person name="Jiang W."/>
            <person name="Mao L."/>
            <person name="Kong X."/>
            <person name="Jiao Y."/>
            <person name="Jia J."/>
        </authorList>
    </citation>
    <scope>NUCLEOTIDE SEQUENCE [LARGE SCALE GENOMIC DNA]</scope>
    <source>
        <strain evidence="3">cv. AL8/78</strain>
    </source>
</reference>